<feature type="compositionally biased region" description="Gly residues" evidence="1">
    <location>
        <begin position="581"/>
        <end position="596"/>
    </location>
</feature>
<dbReference type="EMBL" id="CP108036">
    <property type="protein sequence ID" value="WUN80155.1"/>
    <property type="molecule type" value="Genomic_DNA"/>
</dbReference>
<dbReference type="CDD" id="cd20739">
    <property type="entry name" value="PoNe_DUF637"/>
    <property type="match status" value="1"/>
</dbReference>
<accession>A0ABZ1QCI0</accession>
<name>A0ABZ1QCI0_9ACTN</name>
<proteinExistence type="predicted"/>
<reference evidence="2" key="1">
    <citation type="submission" date="2022-10" db="EMBL/GenBank/DDBJ databases">
        <title>The complete genomes of actinobacterial strains from the NBC collection.</title>
        <authorList>
            <person name="Joergensen T.S."/>
            <person name="Alvarez Arevalo M."/>
            <person name="Sterndorff E.B."/>
            <person name="Faurdal D."/>
            <person name="Vuksanovic O."/>
            <person name="Mourched A.-S."/>
            <person name="Charusanti P."/>
            <person name="Shaw S."/>
            <person name="Blin K."/>
            <person name="Weber T."/>
        </authorList>
    </citation>
    <scope>NUCLEOTIDE SEQUENCE</scope>
    <source>
        <strain evidence="2">NBC_00303</strain>
    </source>
</reference>
<organism evidence="2 3">
    <name type="scientific">Streptomyces erythrochromogenes</name>
    <dbReference type="NCBI Taxonomy" id="285574"/>
    <lineage>
        <taxon>Bacteria</taxon>
        <taxon>Bacillati</taxon>
        <taxon>Actinomycetota</taxon>
        <taxon>Actinomycetes</taxon>
        <taxon>Kitasatosporales</taxon>
        <taxon>Streptomycetaceae</taxon>
        <taxon>Streptomyces</taxon>
    </lineage>
</organism>
<evidence type="ECO:0000256" key="1">
    <source>
        <dbReference type="SAM" id="MobiDB-lite"/>
    </source>
</evidence>
<sequence length="973" mass="102901">MSGNAPVDPAEVPVFTGNLATLDEKVKLISSGGATVSTKASDVHTSFGGLQAFYQAPEADQLFATTKPVSDLGLKLSSDMCTIAGALGTYSRDAAPIVKKLESLKAEAEAFRTKVSKEDKWREDGDLIDENLDRRNEIAEVWAQFQEVERAAYAKIVALVGGKPLRVNDGSNAKDMYGYDAEAMKQSKSLPWGDAVEESIPAWQIWEHAWEFGKGVVVDGIWGTLKGLGGLVGLQGWDVFKQSWTGLAKLGTGLAISTIPGVGPLFLAAPDDKLPSWLRDSRTAMKETGKALLAWDQWGSNPGRAAGAVTFNVVTTIFTGGAGGAVSGAGKAGAVAKTLSFAGKAGHAIDPMTYIFKGAGAGFSKIGDVMAGLKGMGQVQVPNINLDGAIALPEGAIHLPDGAIHLPSGSAVPDGATKLPDGNIKLPEGTTTFPPGTVKLPVDGPPKFMDPDGNIFKADGSLDQSVKDAPTGKPDADSGVPRTEAPKTDTPSTARVPERELVGVGARGGDNGINLSSNISDPVHSLDNGPRGADHTPGGHAPDNMPRNDLNNPGGSRPDSPSPTGATHPDTPSTAGTHADGPGGTGNHGDGPGSGGTRPDTPGTGNTLPDAPGTGGVDDAARAGDDATPPANTTTPGAGSPSPSRVIPDPPSFMREGDNPYGPRGSLTAEQIVEIQVYRANYEPGYFKQYYEERGYRHLVDVADESGFPPKQLIKDPANPDVWITKDNAPPAFPAKYYDASWDRRGTAGQLNNPQVQNLLDEAARKRHEAVTADNKLHDPLAAAKKAWEASPTAQNKAAYDALKAQHAPYHDAMSKATEAYGEAVARNHVIPKFYDGAKWEPTAGPKNGNDQFDQVWRRKESEGFVVIEAKSDIKTAINERTLPTGYKARQGSREYFLDIMNEMWKRAQAGDAAELQLYTDLKKALIADKVEYILVKGDSHGPTHGGFKSRRFNIGTFKDEDFTFEATNRSDP</sequence>
<keyword evidence="3" id="KW-1185">Reference proteome</keyword>
<feature type="compositionally biased region" description="Low complexity" evidence="1">
    <location>
        <begin position="626"/>
        <end position="641"/>
    </location>
</feature>
<dbReference type="Proteomes" id="UP001432312">
    <property type="component" value="Chromosome"/>
</dbReference>
<protein>
    <submittedName>
        <fullName evidence="2">Uncharacterized protein</fullName>
    </submittedName>
</protein>
<evidence type="ECO:0000313" key="2">
    <source>
        <dbReference type="EMBL" id="WUN80155.1"/>
    </source>
</evidence>
<gene>
    <name evidence="2" type="ORF">OHA91_17475</name>
</gene>
<dbReference type="InterPro" id="IPR049762">
    <property type="entry name" value="PoNe_dom"/>
</dbReference>
<dbReference type="RefSeq" id="WP_328739586.1">
    <property type="nucleotide sequence ID" value="NZ_CP108036.1"/>
</dbReference>
<feature type="compositionally biased region" description="Polar residues" evidence="1">
    <location>
        <begin position="562"/>
        <end position="576"/>
    </location>
</feature>
<feature type="region of interest" description="Disordered" evidence="1">
    <location>
        <begin position="447"/>
        <end position="665"/>
    </location>
</feature>
<dbReference type="GeneID" id="95497863"/>
<evidence type="ECO:0000313" key="3">
    <source>
        <dbReference type="Proteomes" id="UP001432312"/>
    </source>
</evidence>